<reference evidence="5 6" key="1">
    <citation type="submission" date="2024-09" db="EMBL/GenBank/DDBJ databases">
        <authorList>
            <person name="Sun Q."/>
            <person name="Mori K."/>
        </authorList>
    </citation>
    <scope>NUCLEOTIDE SEQUENCE [LARGE SCALE GENOMIC DNA]</scope>
    <source>
        <strain evidence="5 6">TBRC 7907</strain>
    </source>
</reference>
<keyword evidence="3" id="KW-0274">FAD</keyword>
<dbReference type="Gene3D" id="3.30.70.2450">
    <property type="match status" value="1"/>
</dbReference>
<dbReference type="Pfam" id="PF01494">
    <property type="entry name" value="FAD_binding_3"/>
    <property type="match status" value="1"/>
</dbReference>
<comment type="cofactor">
    <cofactor evidence="1">
        <name>FAD</name>
        <dbReference type="ChEBI" id="CHEBI:57692"/>
    </cofactor>
</comment>
<keyword evidence="6" id="KW-1185">Reference proteome</keyword>
<sequence>MSQVIVIGGGPTGLWAASELRLAGIDVLLLERDTERGPHSKALTLHPRTLEVLAMRGVEAPFLAEGTPIPSGHFAGLDTRLDFRSLDSPFPFTLFLPQTRTEELLEAHALALGVRIERGVEVTGIAQDEDGVLVGIGGSTLRAEYVIGCDGARSLVRQQIGVAFPGTDATVYGMLGDVVLDEPPAPPGKTRFGIDGGLMVVQLPNGTHRFVGTVPGFSGRLTLERLRALSNTVFGTDFGMRDPVWLSTFSNATRQAESYRVGRVFLAGDAAHVHFPAGGVGLNVGLQDAMNLGWKLAAVLNGEAEESLLDTYHAERHPVGEQLLRHTAAQTALMTAFTPEGQALRGLLSELIATQPGLSLELARKLSAVDVSYGEIVGSRSPVFARLPRGKAVELDLTDADLPTGWEGVTAAVIRPDGHVASVTRSPV</sequence>
<evidence type="ECO:0000256" key="3">
    <source>
        <dbReference type="ARBA" id="ARBA00022827"/>
    </source>
</evidence>
<accession>A0ABV6A6H0</accession>
<evidence type="ECO:0000259" key="4">
    <source>
        <dbReference type="Pfam" id="PF01494"/>
    </source>
</evidence>
<dbReference type="PRINTS" id="PR00420">
    <property type="entry name" value="RNGMNOXGNASE"/>
</dbReference>
<evidence type="ECO:0000313" key="5">
    <source>
        <dbReference type="EMBL" id="MFB9908766.1"/>
    </source>
</evidence>
<dbReference type="SUPFAM" id="SSF51905">
    <property type="entry name" value="FAD/NAD(P)-binding domain"/>
    <property type="match status" value="1"/>
</dbReference>
<dbReference type="PANTHER" id="PTHR43004:SF19">
    <property type="entry name" value="BINDING MONOOXYGENASE, PUTATIVE (JCVI)-RELATED"/>
    <property type="match status" value="1"/>
</dbReference>
<dbReference type="InterPro" id="IPR002938">
    <property type="entry name" value="FAD-bd"/>
</dbReference>
<evidence type="ECO:0000256" key="1">
    <source>
        <dbReference type="ARBA" id="ARBA00001974"/>
    </source>
</evidence>
<dbReference type="InterPro" id="IPR050641">
    <property type="entry name" value="RIFMO-like"/>
</dbReference>
<proteinExistence type="predicted"/>
<keyword evidence="2" id="KW-0285">Flavoprotein</keyword>
<dbReference type="InterPro" id="IPR036188">
    <property type="entry name" value="FAD/NAD-bd_sf"/>
</dbReference>
<name>A0ABV6A6H0_9PSEU</name>
<evidence type="ECO:0000313" key="6">
    <source>
        <dbReference type="Proteomes" id="UP001589693"/>
    </source>
</evidence>
<gene>
    <name evidence="5" type="ORF">ACFFQA_32925</name>
</gene>
<dbReference type="RefSeq" id="WP_377860759.1">
    <property type="nucleotide sequence ID" value="NZ_JBHLZU010000027.1"/>
</dbReference>
<dbReference type="Proteomes" id="UP001589693">
    <property type="component" value="Unassembled WGS sequence"/>
</dbReference>
<dbReference type="Gene3D" id="3.50.50.60">
    <property type="entry name" value="FAD/NAD(P)-binding domain"/>
    <property type="match status" value="2"/>
</dbReference>
<feature type="domain" description="FAD-binding" evidence="4">
    <location>
        <begin position="2"/>
        <end position="326"/>
    </location>
</feature>
<organism evidence="5 6">
    <name type="scientific">Allokutzneria oryzae</name>
    <dbReference type="NCBI Taxonomy" id="1378989"/>
    <lineage>
        <taxon>Bacteria</taxon>
        <taxon>Bacillati</taxon>
        <taxon>Actinomycetota</taxon>
        <taxon>Actinomycetes</taxon>
        <taxon>Pseudonocardiales</taxon>
        <taxon>Pseudonocardiaceae</taxon>
        <taxon>Allokutzneria</taxon>
    </lineage>
</organism>
<comment type="caution">
    <text evidence="5">The sequence shown here is derived from an EMBL/GenBank/DDBJ whole genome shotgun (WGS) entry which is preliminary data.</text>
</comment>
<protein>
    <submittedName>
        <fullName evidence="5">FAD-dependent monooxygenase</fullName>
    </submittedName>
</protein>
<dbReference type="GO" id="GO:0004497">
    <property type="term" value="F:monooxygenase activity"/>
    <property type="evidence" value="ECO:0007669"/>
    <property type="project" value="UniProtKB-KW"/>
</dbReference>
<keyword evidence="5" id="KW-0503">Monooxygenase</keyword>
<keyword evidence="5" id="KW-0560">Oxidoreductase</keyword>
<dbReference type="PANTHER" id="PTHR43004">
    <property type="entry name" value="TRK SYSTEM POTASSIUM UPTAKE PROTEIN"/>
    <property type="match status" value="1"/>
</dbReference>
<evidence type="ECO:0000256" key="2">
    <source>
        <dbReference type="ARBA" id="ARBA00022630"/>
    </source>
</evidence>
<dbReference type="EMBL" id="JBHLZU010000027">
    <property type="protein sequence ID" value="MFB9908766.1"/>
    <property type="molecule type" value="Genomic_DNA"/>
</dbReference>